<dbReference type="EMBL" id="AY113957">
    <property type="protein sequence ID" value="AAM45005.1"/>
    <property type="molecule type" value="mRNA"/>
</dbReference>
<evidence type="ECO:0000313" key="2">
    <source>
        <dbReference type="EMBL" id="AAM45005.1"/>
    </source>
</evidence>
<dbReference type="PANTHER" id="PTHR47150:SF5">
    <property type="entry name" value="OS07G0546750 PROTEIN"/>
    <property type="match status" value="1"/>
</dbReference>
<dbReference type="InterPro" id="IPR006912">
    <property type="entry name" value="Harbinger_derived_prot"/>
</dbReference>
<reference key="2">
    <citation type="journal article" date="2000" name="Nature">
        <title>Sequence and analysis of chromosome 3 of the plant Arabidopsis thaliana.</title>
        <authorList>
            <consortium name="European Union Chromosome 3 Arabidopsis Sequencing Consortium"/>
            <consortium name="Institute for Genomic Research"/>
            <consortium name="Kazusa DNA Research Institute"/>
            <person name="Salanoubat M."/>
            <person name="Lemcke K."/>
            <person name="Rieger M."/>
            <person name="Ansorge W."/>
            <person name="Unseld M."/>
            <person name="Fartmann B."/>
            <person name="Valle G."/>
            <person name="Blocker H."/>
            <person name="Perez-Alonso M."/>
            <person name="Obermaier B."/>
            <person name="Delseny M."/>
            <person name="Boutry M."/>
            <person name="Grivell L.A."/>
            <person name="Mache R."/>
            <person name="Puigdomenech P."/>
            <person name="De Simone V."/>
            <person name="Choisne N."/>
            <person name="Artiguenave F."/>
            <person name="Robert C."/>
            <person name="Brottier P."/>
            <person name="Wincker P."/>
            <person name="Cattolico L."/>
            <person name="Weissenbach J."/>
            <person name="Saurin W."/>
            <person name="Quetier F."/>
            <person name="Schafer M."/>
            <person name="Muller-Auer S."/>
            <person name="Gabel C."/>
            <person name="Fuchs M."/>
            <person name="Benes V."/>
            <person name="Wurmbach E."/>
            <person name="Drzonek H."/>
            <person name="Erfle H."/>
            <person name="Jordan N."/>
            <person name="Bangert S."/>
            <person name="Wiedelmann R."/>
            <person name="Kranz H."/>
            <person name="Voss H."/>
            <person name="Holland R."/>
            <person name="Brandt P."/>
            <person name="Nyakatura G."/>
            <person name="Vezzi A."/>
            <person name="D'Angelo M."/>
            <person name="Pallavicini A."/>
            <person name="Toppo S."/>
            <person name="Simionati B."/>
            <person name="Conrad A."/>
            <person name="Hornischer K."/>
            <person name="Kauer G."/>
            <person name="Lohnert T.H."/>
            <person name="Nordsiek G."/>
            <person name="Reichelt J."/>
            <person name="Scharfe M."/>
            <person name="Schon O."/>
            <person name="Bargues M."/>
            <person name="Terol J."/>
            <person name="Climent J."/>
            <person name="Navarro P."/>
            <person name="Collado C."/>
            <person name="Perez-Perez A."/>
            <person name="Ottenwalder B."/>
            <person name="Duchemin D."/>
            <person name="Cooke R."/>
            <person name="Laudie M."/>
            <person name="Berger-Llauro C."/>
            <person name="Purnelle B."/>
            <person name="Masuy D."/>
            <person name="de Haan M."/>
            <person name="Maarse A.C."/>
            <person name="Alcaraz J.P."/>
            <person name="Cottet A."/>
            <person name="Casacuberta E."/>
            <person name="Monfort A."/>
            <person name="Argiriou A."/>
            <person name="flores M."/>
            <person name="Liguori R."/>
            <person name="Vitale D."/>
            <person name="Mannhaupt G."/>
            <person name="Haase D."/>
            <person name="Schoof H."/>
            <person name="Rudd S."/>
            <person name="Zaccaria P."/>
            <person name="Mewes H.W."/>
            <person name="Mayer K.F."/>
            <person name="Kaul S."/>
            <person name="Town C.D."/>
            <person name="Koo H.L."/>
            <person name="Tallon L.J."/>
            <person name="Jenkins J."/>
            <person name="Rooney T."/>
            <person name="Rizzo M."/>
            <person name="Walts A."/>
            <person name="Utterback T."/>
            <person name="Fujii C.Y."/>
            <person name="Shea T.P."/>
            <person name="Creasy T.H."/>
            <person name="Haas B."/>
            <person name="Maiti R."/>
            <person name="Wu D."/>
            <person name="Peterson J."/>
            <person name="Van Aken S."/>
            <person name="Pai G."/>
            <person name="Militscher J."/>
            <person name="Sellers P."/>
            <person name="Gill J.E."/>
            <person name="Feldblyum T.V."/>
            <person name="Preuss D."/>
            <person name="Lin X."/>
            <person name="Nierman W.C."/>
            <person name="Salzberg S.L."/>
            <person name="White O."/>
            <person name="Venter J.C."/>
            <person name="Fraser C.M."/>
            <person name="Kaneko T."/>
            <person name="Nakamura Y."/>
            <person name="Sato S."/>
            <person name="Kato T."/>
            <person name="Asamizu E."/>
            <person name="Sasamoto S."/>
            <person name="Kimura T."/>
            <person name="Idesawa K."/>
            <person name="Kawashima K."/>
            <person name="Kishida Y."/>
            <person name="Kiyokawa C."/>
            <person name="Kohara M."/>
            <person name="Matsumoto M."/>
            <person name="Matsuno A."/>
            <person name="Muraki A."/>
            <person name="Nakayama S."/>
            <person name="Nakazaki N."/>
            <person name="Shinpo S."/>
            <person name="Takeuchi C."/>
            <person name="Wada T."/>
            <person name="Watanabe A."/>
            <person name="Yamada M."/>
            <person name="Yasuda M."/>
            <person name="Tabata S."/>
        </authorList>
    </citation>
    <scope>NUCLEOTIDE SEQUENCE [LARGE SCALE GENOMIC DNA]</scope>
    <source>
        <strain>cv. Columbia</strain>
    </source>
</reference>
<proteinExistence type="evidence at transcript level"/>
<dbReference type="Pfam" id="PF04827">
    <property type="entry name" value="Plant_tran"/>
    <property type="match status" value="1"/>
</dbReference>
<sequence>MASSSRTPFNDAMEESFDQLLDQQFENVFVELSNSEEVAKKNRKRAYFDRKREEGHVLLWNDYFSDNAIFPLQTFRRRFRMKKPLFLRIVDRLSSELMFFQHRRDATGRFGHSPIQKCTAAIRLLAYGYASDAVDEYLRMGETTAMSCLENFTKGIISFFGDEYLRAPTATNLRRLLNIGKIRGFPGMIGSLDCMHWEWKNCPTAWKGQYTRGSGKPTIVLEAIASQDLWIWHVFFGPPGTLNDINILDRSPIFDDILQGRAPNVKYKVNGREYHLAYYLTDGIYPKWATFIQSIRLPQNRKATLFATHQEADRKDVERAFGVLQARFHIIKNPALVWDKEKIGNIMKACIILHNMIVEDERDGYNIQFDVSEFLQVEGNQTPQVDLSYSTGMPLNIENMMGMRNQLRDQNMHQQ</sequence>
<evidence type="ECO:0000313" key="1">
    <source>
        <dbReference type="EMBL" id="AAK92813.1"/>
    </source>
</evidence>
<dbReference type="AlphaFoldDB" id="Q9LDY0"/>
<reference evidence="1" key="3">
    <citation type="submission" date="2001-07" db="EMBL/GenBank/DDBJ databases">
        <title>Arabidopsis Full Length cDNA Clones.</title>
        <authorList>
            <person name="Yamada K."/>
            <person name="Liu S.X."/>
            <person name="Sakano H."/>
            <person name="Pham P.K."/>
            <person name="Banh J."/>
            <person name="Chung M.K."/>
            <person name="Goldsmith A.D."/>
            <person name="Lee J.M."/>
            <person name="Quach H.L."/>
            <person name="Toriumi M."/>
            <person name="Yu G."/>
            <person name="Bowser L."/>
            <person name="Carninci P."/>
            <person name="Chen H."/>
            <person name="Cheuk R."/>
            <person name="Hayashizaki Y."/>
            <person name="Ishida J."/>
            <person name="Jones T."/>
            <person name="Kamiya A."/>
            <person name="Karlin-Neumann G."/>
            <person name="Kawai J."/>
            <person name="Kim C."/>
            <person name="Lam B."/>
            <person name="Lin J."/>
            <person name="Miranda M."/>
            <person name="Narusaka M."/>
            <person name="Nguyen M."/>
            <person name="Palm C.J."/>
            <person name="Sakurai T."/>
            <person name="Satou M."/>
            <person name="Seki M."/>
            <person name="Shinn P."/>
            <person name="Southwick A."/>
            <person name="Shinozaki K."/>
            <person name="Davis R.W."/>
            <person name="Ecker J.R."/>
            <person name="Theologis A."/>
        </authorList>
    </citation>
    <scope>NUCLEOTIDE SEQUENCE</scope>
</reference>
<organism evidence="3">
    <name type="scientific">Arabidopsis thaliana</name>
    <name type="common">Mouse-ear cress</name>
    <dbReference type="NCBI Taxonomy" id="3702"/>
    <lineage>
        <taxon>Eukaryota</taxon>
        <taxon>Viridiplantae</taxon>
        <taxon>Streptophyta</taxon>
        <taxon>Embryophyta</taxon>
        <taxon>Tracheophyta</taxon>
        <taxon>Spermatophyta</taxon>
        <taxon>Magnoliopsida</taxon>
        <taxon>eudicotyledons</taxon>
        <taxon>Gunneridae</taxon>
        <taxon>Pentapetalae</taxon>
        <taxon>rosids</taxon>
        <taxon>malvids</taxon>
        <taxon>Brassicales</taxon>
        <taxon>Brassicaceae</taxon>
        <taxon>Camelineae</taxon>
        <taxon>Arabidopsis</taxon>
    </lineage>
</organism>
<reference evidence="3" key="1">
    <citation type="journal article" date="2000" name="DNA Res.">
        <title>Structural analysis of Arabidopsis thaliana chromosome 3. II. Sequence features of the 4,251,695 bp regions covered by 90 P1, TAC and BAC clones.</title>
        <authorList>
            <person name="Nakamura Y."/>
        </authorList>
    </citation>
    <scope>NUCLEOTIDE SEQUENCE [LARGE SCALE GENOMIC DNA]</scope>
</reference>
<protein>
    <submittedName>
        <fullName evidence="1">Uncharacterized protein At3g15310</fullName>
    </submittedName>
</protein>
<dbReference type="EMBL" id="AP000413">
    <property type="protein sequence ID" value="BAB02160.1"/>
    <property type="molecule type" value="Genomic_DNA"/>
</dbReference>
<dbReference type="ExpressionAtlas" id="Q9LDY0">
    <property type="expression patterns" value="differential"/>
</dbReference>
<reference evidence="2" key="4">
    <citation type="submission" date="2002-05" db="EMBL/GenBank/DDBJ databases">
        <title>Arabidopsis Open Reading Frame (ORF) Clones.</title>
        <authorList>
            <person name="Yamada K."/>
            <person name="Banh J."/>
            <person name="Chan M.M."/>
            <person name="Chang C.H."/>
            <person name="Chang E."/>
            <person name="Dale J.M."/>
            <person name="Deng J.M."/>
            <person name="Goldsmith A.D."/>
            <person name="Lee J.M."/>
            <person name="Onodera C.S."/>
            <person name="Quach H.L."/>
            <person name="Tang C."/>
            <person name="Toriumi M."/>
            <person name="Wu H.C."/>
            <person name="Yamamura Y."/>
            <person name="Yu G."/>
            <person name="Bowser L."/>
            <person name="Carninci P."/>
            <person name="Chen H."/>
            <person name="Cheuk R."/>
            <person name="Hayashizaki Y."/>
            <person name="Ishida J."/>
            <person name="Jones T."/>
            <person name="Kamiya A."/>
            <person name="Karlin-Neumann G."/>
            <person name="Kawai J."/>
            <person name="Kim C."/>
            <person name="Lam B."/>
            <person name="Lin J."/>
            <person name="Miranda M."/>
            <person name="Narusaka M."/>
            <person name="Nguyen M."/>
            <person name="Palm C.J."/>
            <person name="Sakurai T."/>
            <person name="Satou M."/>
            <person name="Seki M."/>
            <person name="Shinn P."/>
            <person name="Southwick A."/>
            <person name="Shinozaki K."/>
            <person name="Davis R.W."/>
            <person name="Ecker J.R."/>
            <person name="Theologis A."/>
        </authorList>
    </citation>
    <scope>NUCLEOTIDE SEQUENCE</scope>
</reference>
<name>Q9LDY0_ARATH</name>
<dbReference type="PANTHER" id="PTHR47150">
    <property type="entry name" value="OS12G0169200 PROTEIN"/>
    <property type="match status" value="1"/>
</dbReference>
<evidence type="ECO:0000313" key="3">
    <source>
        <dbReference type="EMBL" id="BAB02160.1"/>
    </source>
</evidence>
<dbReference type="EMBL" id="AY050876">
    <property type="protein sequence ID" value="AAK92813.1"/>
    <property type="molecule type" value="mRNA"/>
</dbReference>
<accession>Q9LDY0</accession>